<dbReference type="GO" id="GO:0016836">
    <property type="term" value="F:hydro-lyase activity"/>
    <property type="evidence" value="ECO:0007669"/>
    <property type="project" value="UniProtKB-UniRule"/>
</dbReference>
<dbReference type="OrthoDB" id="9810112at2"/>
<name>A0A167DK09_9BACL</name>
<sequence>MGSQDNDKTVLGKIQYTNAWPIFYYFEPDSLHGTVEMITDVPSILNRGMGEGQIDIGALSSFAYGEISDSLLLLPDLSVSADGPVHSILLFSKVPLEYIINGRIAVTNTSASSTNLLKILMSKALEGNPEYITVDPDLSRMMEVADAALLIGDHAIKASWEDHGLYVTDLSELWNQWTGFSMTFAVWAVHRDAAENKPEVIREIVDALLASKRQSLSDLSPIVYEAMKTIGGTMKYWQRYFENLCYDYGARQRQGLELYFRYAYELGLISHEVTMELWQEKTRIQVKE</sequence>
<comment type="similarity">
    <text evidence="4">Belongs to the MqnA/MqnD family. MqnA subfamily.</text>
</comment>
<dbReference type="SUPFAM" id="SSF53850">
    <property type="entry name" value="Periplasmic binding protein-like II"/>
    <property type="match status" value="1"/>
</dbReference>
<evidence type="ECO:0000313" key="5">
    <source>
        <dbReference type="EMBL" id="OAB74471.1"/>
    </source>
</evidence>
<dbReference type="AlphaFoldDB" id="A0A167DK09"/>
<dbReference type="EMBL" id="LSFN01000014">
    <property type="protein sequence ID" value="OAB74471.1"/>
    <property type="molecule type" value="Genomic_DNA"/>
</dbReference>
<dbReference type="Proteomes" id="UP000077134">
    <property type="component" value="Unassembled WGS sequence"/>
</dbReference>
<comment type="function">
    <text evidence="4">Catalyzes the dehydration of chorismate into 3-[(1-carboxyvinyl)oxy]benzoate, a step in the biosynthesis of menaquinone (MK, vitamin K2).</text>
</comment>
<dbReference type="HAMAP" id="MF_00995">
    <property type="entry name" value="MqnA"/>
    <property type="match status" value="1"/>
</dbReference>
<keyword evidence="3 4" id="KW-0456">Lyase</keyword>
<dbReference type="Gene3D" id="3.40.190.10">
    <property type="entry name" value="Periplasmic binding protein-like II"/>
    <property type="match status" value="2"/>
</dbReference>
<dbReference type="PANTHER" id="PTHR37690:SF1">
    <property type="entry name" value="CHORISMATE DEHYDRATASE"/>
    <property type="match status" value="1"/>
</dbReference>
<accession>A0A167DK09</accession>
<dbReference type="Pfam" id="PF02621">
    <property type="entry name" value="VitK2_biosynth"/>
    <property type="match status" value="1"/>
</dbReference>
<dbReference type="CDD" id="cd13634">
    <property type="entry name" value="PBP2_Sco4506"/>
    <property type="match status" value="1"/>
</dbReference>
<dbReference type="InterPro" id="IPR030868">
    <property type="entry name" value="MqnA"/>
</dbReference>
<keyword evidence="2 4" id="KW-0474">Menaquinone biosynthesis</keyword>
<comment type="pathway">
    <text evidence="1 4">Quinol/quinone metabolism; menaquinone biosynthesis.</text>
</comment>
<evidence type="ECO:0000313" key="6">
    <source>
        <dbReference type="Proteomes" id="UP000077134"/>
    </source>
</evidence>
<dbReference type="EC" id="4.2.1.151" evidence="4"/>
<dbReference type="KEGG" id="pcx:LPB68_03545"/>
<comment type="catalytic activity">
    <reaction evidence="4">
        <text>chorismate = 3-[(1-carboxyvinyl)-oxy]benzoate + H2O</text>
        <dbReference type="Rhea" id="RHEA:40051"/>
        <dbReference type="ChEBI" id="CHEBI:15377"/>
        <dbReference type="ChEBI" id="CHEBI:29748"/>
        <dbReference type="ChEBI" id="CHEBI:76981"/>
        <dbReference type="EC" id="4.2.1.151"/>
    </reaction>
</comment>
<evidence type="ECO:0000256" key="3">
    <source>
        <dbReference type="ARBA" id="ARBA00023239"/>
    </source>
</evidence>
<evidence type="ECO:0000256" key="4">
    <source>
        <dbReference type="HAMAP-Rule" id="MF_00995"/>
    </source>
</evidence>
<reference evidence="5 6" key="1">
    <citation type="submission" date="2016-02" db="EMBL/GenBank/DDBJ databases">
        <title>Paenibacillus sp. LPB0068, isolated from Crassostrea gigas.</title>
        <authorList>
            <person name="Shin S.-K."/>
            <person name="Yi H."/>
        </authorList>
    </citation>
    <scope>NUCLEOTIDE SEQUENCE [LARGE SCALE GENOMIC DNA]</scope>
    <source>
        <strain evidence="5 6">LPB0068</strain>
    </source>
</reference>
<evidence type="ECO:0000256" key="2">
    <source>
        <dbReference type="ARBA" id="ARBA00022428"/>
    </source>
</evidence>
<dbReference type="GO" id="GO:0009234">
    <property type="term" value="P:menaquinone biosynthetic process"/>
    <property type="evidence" value="ECO:0007669"/>
    <property type="project" value="UniProtKB-UniRule"/>
</dbReference>
<gene>
    <name evidence="4" type="primary">mqnA</name>
    <name evidence="5" type="ORF">PNBC_10415</name>
</gene>
<keyword evidence="6" id="KW-1185">Reference proteome</keyword>
<dbReference type="STRING" id="1763538.LPB68_03545"/>
<dbReference type="RefSeq" id="WP_068657809.1">
    <property type="nucleotide sequence ID" value="NZ_CP017770.1"/>
</dbReference>
<organism evidence="5 6">
    <name type="scientific">Paenibacillus crassostreae</name>
    <dbReference type="NCBI Taxonomy" id="1763538"/>
    <lineage>
        <taxon>Bacteria</taxon>
        <taxon>Bacillati</taxon>
        <taxon>Bacillota</taxon>
        <taxon>Bacilli</taxon>
        <taxon>Bacillales</taxon>
        <taxon>Paenibacillaceae</taxon>
        <taxon>Paenibacillus</taxon>
    </lineage>
</organism>
<dbReference type="UniPathway" id="UPA00079"/>
<proteinExistence type="inferred from homology"/>
<dbReference type="InterPro" id="IPR003773">
    <property type="entry name" value="Menaquinone_biosynth"/>
</dbReference>
<protein>
    <recommendedName>
        <fullName evidence="4">Chorismate dehydratase</fullName>
        <ecNumber evidence="4">4.2.1.151</ecNumber>
    </recommendedName>
    <alternativeName>
        <fullName evidence="4">Menaquinone biosynthetic enzyme MqnA</fullName>
    </alternativeName>
</protein>
<comment type="caution">
    <text evidence="5">The sequence shown here is derived from an EMBL/GenBank/DDBJ whole genome shotgun (WGS) entry which is preliminary data.</text>
</comment>
<evidence type="ECO:0000256" key="1">
    <source>
        <dbReference type="ARBA" id="ARBA00004863"/>
    </source>
</evidence>
<dbReference type="PANTHER" id="PTHR37690">
    <property type="entry name" value="CHORISMATE DEHYDRATASE"/>
    <property type="match status" value="1"/>
</dbReference>